<reference evidence="6" key="1">
    <citation type="journal article" date="2020" name="Plant Biotechnol. J.">
        <title>The pomegranate (Punica granatum L.) draft genome dissects genetic divergence between soft- and hard-seeded cultivars.</title>
        <authorList>
            <person name="Luo X."/>
            <person name="Li H."/>
            <person name="Wu Z."/>
            <person name="Yao W."/>
            <person name="Zhao P."/>
            <person name="Cao D."/>
            <person name="Yu H."/>
            <person name="Li K."/>
            <person name="Poudel K."/>
            <person name="Zhao D."/>
            <person name="Zhang F."/>
            <person name="Xia X."/>
            <person name="Chen L."/>
            <person name="Wang Q."/>
            <person name="Jing D."/>
            <person name="Cao S."/>
        </authorList>
    </citation>
    <scope>NUCLEOTIDE SEQUENCE [LARGE SCALE GENOMIC DNA]</scope>
</reference>
<keyword evidence="3 4" id="KW-0539">Nucleus</keyword>
<evidence type="ECO:0000256" key="2">
    <source>
        <dbReference type="ARBA" id="ARBA00006081"/>
    </source>
</evidence>
<dbReference type="InterPro" id="IPR031307">
    <property type="entry name" value="Ninja_fam"/>
</dbReference>
<dbReference type="AlphaFoldDB" id="A0A6P8EFD1"/>
<evidence type="ECO:0000313" key="7">
    <source>
        <dbReference type="RefSeq" id="XP_031404119.1"/>
    </source>
</evidence>
<dbReference type="RefSeq" id="XP_031404119.1">
    <property type="nucleotide sequence ID" value="XM_031548259.1"/>
</dbReference>
<evidence type="ECO:0000259" key="5">
    <source>
        <dbReference type="Pfam" id="PF16135"/>
    </source>
</evidence>
<evidence type="ECO:0000256" key="1">
    <source>
        <dbReference type="ARBA" id="ARBA00004123"/>
    </source>
</evidence>
<dbReference type="RefSeq" id="XP_031404121.1">
    <property type="nucleotide sequence ID" value="XM_031548261.1"/>
</dbReference>
<dbReference type="GeneID" id="116213374"/>
<evidence type="ECO:0000313" key="9">
    <source>
        <dbReference type="RefSeq" id="XP_031404121.1"/>
    </source>
</evidence>
<evidence type="ECO:0000313" key="6">
    <source>
        <dbReference type="Proteomes" id="UP000515151"/>
    </source>
</evidence>
<keyword evidence="6" id="KW-1185">Reference proteome</keyword>
<comment type="function">
    <text evidence="4">Acts as a negative regulator of abscisic acid (ABA) response.</text>
</comment>
<dbReference type="GO" id="GO:0045892">
    <property type="term" value="P:negative regulation of DNA-templated transcription"/>
    <property type="evidence" value="ECO:0007669"/>
    <property type="project" value="TreeGrafter"/>
</dbReference>
<dbReference type="GO" id="GO:0007165">
    <property type="term" value="P:signal transduction"/>
    <property type="evidence" value="ECO:0007669"/>
    <property type="project" value="InterPro"/>
</dbReference>
<reference evidence="7 8" key="2">
    <citation type="submission" date="2025-04" db="UniProtKB">
        <authorList>
            <consortium name="RefSeq"/>
        </authorList>
    </citation>
    <scope>IDENTIFICATION</scope>
    <source>
        <tissue evidence="7 8">Leaf</tissue>
    </source>
</reference>
<dbReference type="InterPro" id="IPR032308">
    <property type="entry name" value="TDBD"/>
</dbReference>
<evidence type="ECO:0000256" key="3">
    <source>
        <dbReference type="ARBA" id="ARBA00023242"/>
    </source>
</evidence>
<protein>
    <recommendedName>
        <fullName evidence="4">Ninja-family protein</fullName>
    </recommendedName>
    <alternativeName>
        <fullName evidence="4">ABI-binding protein</fullName>
    </alternativeName>
</protein>
<dbReference type="PANTHER" id="PTHR31413">
    <property type="entry name" value="AFP HOMOLOG 2"/>
    <property type="match status" value="1"/>
</dbReference>
<feature type="domain" description="Tify" evidence="5">
    <location>
        <begin position="379"/>
        <end position="413"/>
    </location>
</feature>
<dbReference type="Proteomes" id="UP000515151">
    <property type="component" value="Chromosome 7"/>
</dbReference>
<organism evidence="6 9">
    <name type="scientific">Punica granatum</name>
    <name type="common">Pomegranate</name>
    <dbReference type="NCBI Taxonomy" id="22663"/>
    <lineage>
        <taxon>Eukaryota</taxon>
        <taxon>Viridiplantae</taxon>
        <taxon>Streptophyta</taxon>
        <taxon>Embryophyta</taxon>
        <taxon>Tracheophyta</taxon>
        <taxon>Spermatophyta</taxon>
        <taxon>Magnoliopsida</taxon>
        <taxon>eudicotyledons</taxon>
        <taxon>Gunneridae</taxon>
        <taxon>Pentapetalae</taxon>
        <taxon>rosids</taxon>
        <taxon>malvids</taxon>
        <taxon>Myrtales</taxon>
        <taxon>Lythraceae</taxon>
        <taxon>Punica</taxon>
    </lineage>
</organism>
<dbReference type="PANTHER" id="PTHR31413:SF43">
    <property type="entry name" value="NINJA-FAMILY PROTEIN"/>
    <property type="match status" value="1"/>
</dbReference>
<sequence length="420" mass="45916">MSEADQYGMSQFDLNNTVEQNPQMQQQIVPPQGPFVQGGLSGSGSQICNAALREQPDLNLSLSIGGRSNGLTRSISLMSSLVTNERAPPPPRDFLSLSRSCSLPAGAGLHQQQQQHLQDQQELQIAAYLEYQRRRHIAESQWRLLLEQRMARERPILPSTLQHLQMAPALQLHQQVMTPAPHNRNQQVMVSPLMLPQQQVMAVQPPPLHNHQQQLLAQPVPLQEQQQHQVFVLPGSQGVPVPLSSLNNVAAAAAASVTTNLALYQALNMPAEGSSNSASAQMDLALALAANRGKQPMITRSEYAPLYISSSGSGSLSDGMAPAVEDLDSESVAKRMRLMIDKALADGVDLMRQMPPVAFRAGNEKRTEGFLYQYRKGEVNIVCSCHGTFLTPTEFVEHAGGADVDNPMKHIIVCSNPVHF</sequence>
<comment type="subcellular location">
    <subcellularLocation>
        <location evidence="1 4">Nucleus</location>
    </subcellularLocation>
</comment>
<dbReference type="OrthoDB" id="667358at2759"/>
<dbReference type="Pfam" id="PF16135">
    <property type="entry name" value="TDBD"/>
    <property type="match status" value="1"/>
</dbReference>
<gene>
    <name evidence="7 8 9" type="primary">LOC116213374</name>
</gene>
<dbReference type="RefSeq" id="XP_031404120.1">
    <property type="nucleotide sequence ID" value="XM_031548260.1"/>
</dbReference>
<proteinExistence type="inferred from homology"/>
<evidence type="ECO:0000313" key="8">
    <source>
        <dbReference type="RefSeq" id="XP_031404120.1"/>
    </source>
</evidence>
<accession>A0A6P8EFD1</accession>
<evidence type="ECO:0000256" key="4">
    <source>
        <dbReference type="RuleBase" id="RU369029"/>
    </source>
</evidence>
<comment type="similarity">
    <text evidence="2 4">Belongs to the Ninja family.</text>
</comment>
<dbReference type="GO" id="GO:0005634">
    <property type="term" value="C:nucleus"/>
    <property type="evidence" value="ECO:0007669"/>
    <property type="project" value="UniProtKB-SubCell"/>
</dbReference>
<name>A0A6P8EFD1_PUNGR</name>